<accession>A0ABN8RNE0</accession>
<comment type="similarity">
    <text evidence="2 3">Belongs to the peptidase M14 family.</text>
</comment>
<dbReference type="SUPFAM" id="SSF53187">
    <property type="entry name" value="Zn-dependent exopeptidases"/>
    <property type="match status" value="1"/>
</dbReference>
<evidence type="ECO:0000256" key="3">
    <source>
        <dbReference type="PROSITE-ProRule" id="PRU01379"/>
    </source>
</evidence>
<evidence type="ECO:0000256" key="4">
    <source>
        <dbReference type="SAM" id="Phobius"/>
    </source>
</evidence>
<feature type="domain" description="Peptidase M14" evidence="5">
    <location>
        <begin position="57"/>
        <end position="329"/>
    </location>
</feature>
<evidence type="ECO:0000256" key="2">
    <source>
        <dbReference type="ARBA" id="ARBA00005988"/>
    </source>
</evidence>
<dbReference type="PROSITE" id="PS52035">
    <property type="entry name" value="PEPTIDASE_M14"/>
    <property type="match status" value="1"/>
</dbReference>
<feature type="transmembrane region" description="Helical" evidence="4">
    <location>
        <begin position="23"/>
        <end position="43"/>
    </location>
</feature>
<evidence type="ECO:0000313" key="6">
    <source>
        <dbReference type="EMBL" id="CAH3180493.1"/>
    </source>
</evidence>
<dbReference type="Gene3D" id="3.40.630.10">
    <property type="entry name" value="Zn peptidases"/>
    <property type="match status" value="1"/>
</dbReference>
<name>A0ABN8RNE0_9CNID</name>
<evidence type="ECO:0000256" key="1">
    <source>
        <dbReference type="ARBA" id="ARBA00001947"/>
    </source>
</evidence>
<dbReference type="PANTHER" id="PTHR11705:SF119">
    <property type="entry name" value="OS02G0119300 PROTEIN"/>
    <property type="match status" value="1"/>
</dbReference>
<protein>
    <recommendedName>
        <fullName evidence="5">Peptidase M14 domain-containing protein</fullName>
    </recommendedName>
</protein>
<keyword evidence="4" id="KW-0472">Membrane</keyword>
<comment type="caution">
    <text evidence="6">The sequence shown here is derived from an EMBL/GenBank/DDBJ whole genome shotgun (WGS) entry which is preliminary data.</text>
</comment>
<dbReference type="Proteomes" id="UP001159427">
    <property type="component" value="Unassembled WGS sequence"/>
</dbReference>
<reference evidence="6 7" key="1">
    <citation type="submission" date="2022-05" db="EMBL/GenBank/DDBJ databases">
        <authorList>
            <consortium name="Genoscope - CEA"/>
            <person name="William W."/>
        </authorList>
    </citation>
    <scope>NUCLEOTIDE SEQUENCE [LARGE SCALE GENOMIC DNA]</scope>
</reference>
<dbReference type="SMART" id="SM00631">
    <property type="entry name" value="Zn_pept"/>
    <property type="match status" value="1"/>
</dbReference>
<comment type="caution">
    <text evidence="3">Lacks conserved residue(s) required for the propagation of feature annotation.</text>
</comment>
<evidence type="ECO:0000259" key="5">
    <source>
        <dbReference type="PROSITE" id="PS52035"/>
    </source>
</evidence>
<evidence type="ECO:0000313" key="7">
    <source>
        <dbReference type="Proteomes" id="UP001159427"/>
    </source>
</evidence>
<dbReference type="EMBL" id="CALNXI010001963">
    <property type="protein sequence ID" value="CAH3180493.1"/>
    <property type="molecule type" value="Genomic_DNA"/>
</dbReference>
<feature type="non-terminal residue" evidence="6">
    <location>
        <position position="1"/>
    </location>
</feature>
<keyword evidence="4" id="KW-1133">Transmembrane helix</keyword>
<dbReference type="PANTHER" id="PTHR11705">
    <property type="entry name" value="PROTEASE FAMILY M14 CARBOXYPEPTIDASE A,B"/>
    <property type="match status" value="1"/>
</dbReference>
<feature type="transmembrane region" description="Helical" evidence="4">
    <location>
        <begin position="374"/>
        <end position="393"/>
    </location>
</feature>
<sequence length="427" mass="49628">VLRWEITKLTCDYRQEMNVFDPFNLFVTATFFVVMHVSTGMFFESSLQTSYAPNYDFYHNLSKMNECLRHISTQYSEFVDVEMRYRSRYGLSQYVLHITNFTLDTVDKKTDKRSKVLLSYGEHAAEFFPVESMFYFLRNITQGYDMHPGTREGNFTRFVLNNFDLYLLTIVNPDGRMVVETTRNYCWMGTANDVDLNSDLKNGVGNGNTMRTIAEPECKVIRDLTSRNHFDAFISFHSGQRKILFPNGTSAKGSESSNVYYLASLISSSMTSRYTLVPSKITDGGRSIFAYVALEKKISFTYKIFLWENEQKPSEIIGKDCFSTYNPQSANLEAKLEAVHPLYSTLFNYLHYWKEMQLYKTAEQLAKIEDTRRLSFSTVLFFLLGCTGVYLISQARVPLSWKMYYRRQRRIVSLRSLGTLFTLVCLV</sequence>
<keyword evidence="7" id="KW-1185">Reference proteome</keyword>
<gene>
    <name evidence="6" type="ORF">PEVE_00012973</name>
</gene>
<dbReference type="Pfam" id="PF00246">
    <property type="entry name" value="Peptidase_M14"/>
    <property type="match status" value="1"/>
</dbReference>
<comment type="cofactor">
    <cofactor evidence="1">
        <name>Zn(2+)</name>
        <dbReference type="ChEBI" id="CHEBI:29105"/>
    </cofactor>
</comment>
<organism evidence="6 7">
    <name type="scientific">Porites evermanni</name>
    <dbReference type="NCBI Taxonomy" id="104178"/>
    <lineage>
        <taxon>Eukaryota</taxon>
        <taxon>Metazoa</taxon>
        <taxon>Cnidaria</taxon>
        <taxon>Anthozoa</taxon>
        <taxon>Hexacorallia</taxon>
        <taxon>Scleractinia</taxon>
        <taxon>Fungiina</taxon>
        <taxon>Poritidae</taxon>
        <taxon>Porites</taxon>
    </lineage>
</organism>
<proteinExistence type="inferred from homology"/>
<dbReference type="InterPro" id="IPR000834">
    <property type="entry name" value="Peptidase_M14"/>
</dbReference>
<keyword evidence="4" id="KW-0812">Transmembrane</keyword>